<feature type="binding site" evidence="8">
    <location>
        <position position="106"/>
    </location>
    <ligand>
        <name>shikimate</name>
        <dbReference type="ChEBI" id="CHEBI:36208"/>
    </ligand>
</feature>
<feature type="binding site" evidence="8">
    <location>
        <position position="226"/>
    </location>
    <ligand>
        <name>NADP(+)</name>
        <dbReference type="ChEBI" id="CHEBI:58349"/>
    </ligand>
</feature>
<comment type="similarity">
    <text evidence="8">Belongs to the shikimate dehydrogenase family.</text>
</comment>
<comment type="function">
    <text evidence="8">Involved in the biosynthesis of the chorismate, which leads to the biosynthesis of aromatic amino acids. Catalyzes the reversible NADPH linked reduction of 3-dehydroshikimate (DHSA) to yield shikimate (SA).</text>
</comment>
<feature type="active site" description="Proton acceptor" evidence="8">
    <location>
        <position position="70"/>
    </location>
</feature>
<dbReference type="HAMAP" id="MF_00222">
    <property type="entry name" value="Shikimate_DH_AroE"/>
    <property type="match status" value="1"/>
</dbReference>
<accession>A0A9D2R0K8</accession>
<dbReference type="SUPFAM" id="SSF53223">
    <property type="entry name" value="Aminoacid dehydrogenase-like, N-terminal domain"/>
    <property type="match status" value="1"/>
</dbReference>
<keyword evidence="5 8" id="KW-0560">Oxidoreductase</keyword>
<feature type="domain" description="SDH C-terminal" evidence="11">
    <location>
        <begin position="249"/>
        <end position="267"/>
    </location>
</feature>
<dbReference type="SUPFAM" id="SSF51735">
    <property type="entry name" value="NAD(P)-binding Rossmann-fold domains"/>
    <property type="match status" value="1"/>
</dbReference>
<dbReference type="AlphaFoldDB" id="A0A9D2R0K8"/>
<sequence length="289" mass="31423">MIDGKTVVCGLIGDPVEHTLSPVIHNTLAQETGRNLVYVPFPVKAERVGDAVRGARALSIRGLNATVPHKSAVIPYLSGVEREAALIGAVNTLVLEEEGYRGYNTDLSGLGRALVSDGVKLSGERVILLGAGGAARAAAFLCALRGAEEVWILNRTLSRAEELSEEVNRAAGRSCARPLALSDWKRIPEGRYLAIQGTKVGLSPDVEHAPIEEEGFYRLIHTGCDLVYRPARTKFMRLVEEAGGRAFNGLKMLLYQGIEAYELWTGVSVTESQAGICYERMKKELFQDE</sequence>
<evidence type="ECO:0000256" key="4">
    <source>
        <dbReference type="ARBA" id="ARBA00022857"/>
    </source>
</evidence>
<comment type="pathway">
    <text evidence="1 8">Metabolic intermediate biosynthesis; chorismate biosynthesis; chorismate from D-erythrose 4-phosphate and phosphoenolpyruvate: step 4/7.</text>
</comment>
<feature type="binding site" evidence="8">
    <location>
        <begin position="154"/>
        <end position="159"/>
    </location>
    <ligand>
        <name>NADP(+)</name>
        <dbReference type="ChEBI" id="CHEBI:58349"/>
    </ligand>
</feature>
<dbReference type="GO" id="GO:0004764">
    <property type="term" value="F:shikimate 3-dehydrogenase (NADP+) activity"/>
    <property type="evidence" value="ECO:0007669"/>
    <property type="project" value="UniProtKB-UniRule"/>
</dbReference>
<feature type="binding site" evidence="8">
    <location>
        <position position="249"/>
    </location>
    <ligand>
        <name>NADP(+)</name>
        <dbReference type="ChEBI" id="CHEBI:58349"/>
    </ligand>
</feature>
<dbReference type="NCBIfam" id="TIGR00507">
    <property type="entry name" value="aroE"/>
    <property type="match status" value="1"/>
</dbReference>
<dbReference type="InterPro" id="IPR022893">
    <property type="entry name" value="Shikimate_DH_fam"/>
</dbReference>
<dbReference type="GO" id="GO:0009073">
    <property type="term" value="P:aromatic amino acid family biosynthetic process"/>
    <property type="evidence" value="ECO:0007669"/>
    <property type="project" value="UniProtKB-KW"/>
</dbReference>
<dbReference type="Proteomes" id="UP000823851">
    <property type="component" value="Unassembled WGS sequence"/>
</dbReference>
<comment type="caution">
    <text evidence="8">Lacks conserved residue(s) required for the propagation of feature annotation.</text>
</comment>
<name>A0A9D2R0K8_9FIRM</name>
<dbReference type="Gene3D" id="3.40.50.720">
    <property type="entry name" value="NAD(P)-binding Rossmann-like Domain"/>
    <property type="match status" value="1"/>
</dbReference>
<reference evidence="12" key="2">
    <citation type="submission" date="2021-04" db="EMBL/GenBank/DDBJ databases">
        <authorList>
            <person name="Gilroy R."/>
        </authorList>
    </citation>
    <scope>NUCLEOTIDE SEQUENCE</scope>
    <source>
        <strain evidence="12">ChiHjej8B7-25341</strain>
    </source>
</reference>
<dbReference type="InterPro" id="IPR036291">
    <property type="entry name" value="NAD(P)-bd_dom_sf"/>
</dbReference>
<dbReference type="EC" id="1.1.1.25" evidence="2 8"/>
<keyword evidence="3 8" id="KW-0028">Amino-acid biosynthesis</keyword>
<comment type="caution">
    <text evidence="12">The sequence shown here is derived from an EMBL/GenBank/DDBJ whole genome shotgun (WGS) entry which is preliminary data.</text>
</comment>
<comment type="catalytic activity">
    <reaction evidence="7 8">
        <text>shikimate + NADP(+) = 3-dehydroshikimate + NADPH + H(+)</text>
        <dbReference type="Rhea" id="RHEA:17737"/>
        <dbReference type="ChEBI" id="CHEBI:15378"/>
        <dbReference type="ChEBI" id="CHEBI:16630"/>
        <dbReference type="ChEBI" id="CHEBI:36208"/>
        <dbReference type="ChEBI" id="CHEBI:57783"/>
        <dbReference type="ChEBI" id="CHEBI:58349"/>
        <dbReference type="EC" id="1.1.1.25"/>
    </reaction>
</comment>
<organism evidence="12 13">
    <name type="scientific">Candidatus Eisenbergiella stercorigallinarum</name>
    <dbReference type="NCBI Taxonomy" id="2838557"/>
    <lineage>
        <taxon>Bacteria</taxon>
        <taxon>Bacillati</taxon>
        <taxon>Bacillota</taxon>
        <taxon>Clostridia</taxon>
        <taxon>Lachnospirales</taxon>
        <taxon>Lachnospiraceae</taxon>
        <taxon>Eisenbergiella</taxon>
    </lineage>
</organism>
<feature type="domain" description="Shikimate dehydrogenase substrate binding N-terminal" evidence="10">
    <location>
        <begin position="11"/>
        <end position="93"/>
    </location>
</feature>
<dbReference type="Pfam" id="PF08501">
    <property type="entry name" value="Shikimate_dh_N"/>
    <property type="match status" value="1"/>
</dbReference>
<dbReference type="PANTHER" id="PTHR21089">
    <property type="entry name" value="SHIKIMATE DEHYDROGENASE"/>
    <property type="match status" value="1"/>
</dbReference>
<evidence type="ECO:0000256" key="3">
    <source>
        <dbReference type="ARBA" id="ARBA00022605"/>
    </source>
</evidence>
<feature type="binding site" evidence="8">
    <location>
        <position position="66"/>
    </location>
    <ligand>
        <name>shikimate</name>
        <dbReference type="ChEBI" id="CHEBI:36208"/>
    </ligand>
</feature>
<protein>
    <recommendedName>
        <fullName evidence="2 8">Shikimate dehydrogenase (NADP(+))</fullName>
        <shortName evidence="8">SDH</shortName>
        <ecNumber evidence="2 8">1.1.1.25</ecNumber>
    </recommendedName>
</protein>
<evidence type="ECO:0000256" key="8">
    <source>
        <dbReference type="HAMAP-Rule" id="MF_00222"/>
    </source>
</evidence>
<evidence type="ECO:0000259" key="10">
    <source>
        <dbReference type="Pfam" id="PF08501"/>
    </source>
</evidence>
<evidence type="ECO:0000313" key="12">
    <source>
        <dbReference type="EMBL" id="HJD31612.1"/>
    </source>
</evidence>
<dbReference type="InterPro" id="IPR006151">
    <property type="entry name" value="Shikm_DH/Glu-tRNA_Rdtase"/>
</dbReference>
<evidence type="ECO:0000256" key="2">
    <source>
        <dbReference type="ARBA" id="ARBA00012962"/>
    </source>
</evidence>
<feature type="binding site" evidence="8">
    <location>
        <position position="228"/>
    </location>
    <ligand>
        <name>shikimate</name>
        <dbReference type="ChEBI" id="CHEBI:36208"/>
    </ligand>
</feature>
<dbReference type="CDD" id="cd01065">
    <property type="entry name" value="NAD_bind_Shikimate_DH"/>
    <property type="match status" value="1"/>
</dbReference>
<evidence type="ECO:0000313" key="13">
    <source>
        <dbReference type="Proteomes" id="UP000823851"/>
    </source>
</evidence>
<dbReference type="InterPro" id="IPR013708">
    <property type="entry name" value="Shikimate_DH-bd_N"/>
</dbReference>
<evidence type="ECO:0000259" key="9">
    <source>
        <dbReference type="Pfam" id="PF01488"/>
    </source>
</evidence>
<evidence type="ECO:0000259" key="11">
    <source>
        <dbReference type="Pfam" id="PF18317"/>
    </source>
</evidence>
<feature type="binding site" evidence="8">
    <location>
        <position position="256"/>
    </location>
    <ligand>
        <name>shikimate</name>
        <dbReference type="ChEBI" id="CHEBI:36208"/>
    </ligand>
</feature>
<dbReference type="InterPro" id="IPR041121">
    <property type="entry name" value="SDH_C"/>
</dbReference>
<evidence type="ECO:0000256" key="6">
    <source>
        <dbReference type="ARBA" id="ARBA00023141"/>
    </source>
</evidence>
<feature type="binding site" evidence="8">
    <location>
        <begin position="19"/>
        <end position="21"/>
    </location>
    <ligand>
        <name>shikimate</name>
        <dbReference type="ChEBI" id="CHEBI:36208"/>
    </ligand>
</feature>
<evidence type="ECO:0000256" key="1">
    <source>
        <dbReference type="ARBA" id="ARBA00004871"/>
    </source>
</evidence>
<feature type="binding site" evidence="8">
    <location>
        <begin position="130"/>
        <end position="134"/>
    </location>
    <ligand>
        <name>NADP(+)</name>
        <dbReference type="ChEBI" id="CHEBI:58349"/>
    </ligand>
</feature>
<dbReference type="GO" id="GO:0008652">
    <property type="term" value="P:amino acid biosynthetic process"/>
    <property type="evidence" value="ECO:0007669"/>
    <property type="project" value="UniProtKB-KW"/>
</dbReference>
<evidence type="ECO:0000256" key="5">
    <source>
        <dbReference type="ARBA" id="ARBA00023002"/>
    </source>
</evidence>
<keyword evidence="6 8" id="KW-0057">Aromatic amino acid biosynthesis</keyword>
<gene>
    <name evidence="8 12" type="primary">aroE</name>
    <name evidence="12" type="ORF">H9912_06695</name>
</gene>
<feature type="binding site" evidence="8">
    <location>
        <position position="91"/>
    </location>
    <ligand>
        <name>shikimate</name>
        <dbReference type="ChEBI" id="CHEBI:36208"/>
    </ligand>
</feature>
<dbReference type="GO" id="GO:0050661">
    <property type="term" value="F:NADP binding"/>
    <property type="evidence" value="ECO:0007669"/>
    <property type="project" value="InterPro"/>
</dbReference>
<dbReference type="InterPro" id="IPR046346">
    <property type="entry name" value="Aminoacid_DH-like_N_sf"/>
</dbReference>
<dbReference type="Pfam" id="PF18317">
    <property type="entry name" value="SDH_C"/>
    <property type="match status" value="1"/>
</dbReference>
<comment type="subunit">
    <text evidence="8">Homodimer.</text>
</comment>
<dbReference type="PANTHER" id="PTHR21089:SF1">
    <property type="entry name" value="BIFUNCTIONAL 3-DEHYDROQUINATE DEHYDRATASE_SHIKIMATE DEHYDROGENASE, CHLOROPLASTIC"/>
    <property type="match status" value="1"/>
</dbReference>
<keyword evidence="4 8" id="KW-0521">NADP</keyword>
<reference evidence="12" key="1">
    <citation type="journal article" date="2021" name="PeerJ">
        <title>Extensive microbial diversity within the chicken gut microbiome revealed by metagenomics and culture.</title>
        <authorList>
            <person name="Gilroy R."/>
            <person name="Ravi A."/>
            <person name="Getino M."/>
            <person name="Pursley I."/>
            <person name="Horton D.L."/>
            <person name="Alikhan N.F."/>
            <person name="Baker D."/>
            <person name="Gharbi K."/>
            <person name="Hall N."/>
            <person name="Watson M."/>
            <person name="Adriaenssens E.M."/>
            <person name="Foster-Nyarko E."/>
            <person name="Jarju S."/>
            <person name="Secka A."/>
            <person name="Antonio M."/>
            <person name="Oren A."/>
            <person name="Chaudhuri R.R."/>
            <person name="La Ragione R."/>
            <person name="Hildebrand F."/>
            <person name="Pallen M.J."/>
        </authorList>
    </citation>
    <scope>NUCLEOTIDE SEQUENCE</scope>
    <source>
        <strain evidence="12">ChiHjej8B7-25341</strain>
    </source>
</reference>
<proteinExistence type="inferred from homology"/>
<dbReference type="GO" id="GO:0009423">
    <property type="term" value="P:chorismate biosynthetic process"/>
    <property type="evidence" value="ECO:0007669"/>
    <property type="project" value="UniProtKB-UniRule"/>
</dbReference>
<dbReference type="Gene3D" id="3.40.50.10860">
    <property type="entry name" value="Leucine Dehydrogenase, chain A, domain 1"/>
    <property type="match status" value="1"/>
</dbReference>
<dbReference type="GO" id="GO:0019632">
    <property type="term" value="P:shikimate metabolic process"/>
    <property type="evidence" value="ECO:0007669"/>
    <property type="project" value="InterPro"/>
</dbReference>
<dbReference type="Pfam" id="PF01488">
    <property type="entry name" value="Shikimate_DH"/>
    <property type="match status" value="1"/>
</dbReference>
<dbReference type="EMBL" id="DWUW01000184">
    <property type="protein sequence ID" value="HJD31612.1"/>
    <property type="molecule type" value="Genomic_DNA"/>
</dbReference>
<evidence type="ECO:0000256" key="7">
    <source>
        <dbReference type="ARBA" id="ARBA00049442"/>
    </source>
</evidence>
<dbReference type="InterPro" id="IPR011342">
    <property type="entry name" value="Shikimate_DH"/>
</dbReference>
<feature type="domain" description="Quinate/shikimate 5-dehydrogenase/glutamyl-tRNA reductase" evidence="9">
    <location>
        <begin position="120"/>
        <end position="169"/>
    </location>
</feature>